<accession>A0A939D8N7</accession>
<protein>
    <recommendedName>
        <fullName evidence="3">Tail fiber protein</fullName>
    </recommendedName>
</protein>
<evidence type="ECO:0008006" key="3">
    <source>
        <dbReference type="Google" id="ProtNLM"/>
    </source>
</evidence>
<reference evidence="1" key="1">
    <citation type="submission" date="2021-02" db="EMBL/GenBank/DDBJ databases">
        <title>Abyssanaerobacter marinus gen.nov., sp., nov, anaerobic bacterium isolated from the Onnuri vent field of Indian Ocean and suggestion of Mogibacteriaceae fam. nov., and proposal of reclassification of ambiguous this family's genus member.</title>
        <authorList>
            <person name="Kim Y.J."/>
            <person name="Yang J.-A."/>
        </authorList>
    </citation>
    <scope>NUCLEOTIDE SEQUENCE</scope>
    <source>
        <strain evidence="1">DSM 2634</strain>
    </source>
</reference>
<dbReference type="EMBL" id="JAFJZZ010000002">
    <property type="protein sequence ID" value="MBN7773160.1"/>
    <property type="molecule type" value="Genomic_DNA"/>
</dbReference>
<dbReference type="RefSeq" id="WP_206581993.1">
    <property type="nucleotide sequence ID" value="NZ_JAFJZZ010000002.1"/>
</dbReference>
<evidence type="ECO:0000313" key="2">
    <source>
        <dbReference type="Proteomes" id="UP000664545"/>
    </source>
</evidence>
<keyword evidence="2" id="KW-1185">Reference proteome</keyword>
<evidence type="ECO:0000313" key="1">
    <source>
        <dbReference type="EMBL" id="MBN7773160.1"/>
    </source>
</evidence>
<dbReference type="AlphaFoldDB" id="A0A939D8N7"/>
<sequence length="309" mass="32381">MATKTANYNLVKPLGKEKVDVDVINANMDAIDTAMKGLDNSKVTVANNLTTVEAGHALDAVQGKVLADSISAVNSALSKEATQSLKGLMSVVDKIKLDGVEAGANKYIHPSTSGNKHLPSGGAVGQIPQNTADGTATWRDLVAVEAALSATVQTLYGVANVDAALQKTMQGGLLSALLTGFSKTNDMGDIVATDTLVRALSKLSNNHLYAYGNFTTDGTANREINVGFSPNLVMAAGYSYNASYKTWVGRMDIYTPNASITMSNKEGLGATDVNYENKLVVNGFVLNNGLNGVNGGNTNIGTWLAFRIL</sequence>
<proteinExistence type="predicted"/>
<gene>
    <name evidence="1" type="ORF">JYB65_07285</name>
</gene>
<dbReference type="Proteomes" id="UP000664545">
    <property type="component" value="Unassembled WGS sequence"/>
</dbReference>
<organism evidence="1 2">
    <name type="scientific">Clostridium aminobutyricum</name>
    <dbReference type="NCBI Taxonomy" id="33953"/>
    <lineage>
        <taxon>Bacteria</taxon>
        <taxon>Bacillati</taxon>
        <taxon>Bacillota</taxon>
        <taxon>Clostridia</taxon>
        <taxon>Eubacteriales</taxon>
        <taxon>Clostridiaceae</taxon>
        <taxon>Clostridium</taxon>
    </lineage>
</organism>
<comment type="caution">
    <text evidence="1">The sequence shown here is derived from an EMBL/GenBank/DDBJ whole genome shotgun (WGS) entry which is preliminary data.</text>
</comment>
<name>A0A939D8N7_CLOAM</name>